<evidence type="ECO:0008006" key="11">
    <source>
        <dbReference type="Google" id="ProtNLM"/>
    </source>
</evidence>
<keyword evidence="4" id="KW-0808">Transferase</keyword>
<comment type="caution">
    <text evidence="9">The sequence shown here is derived from an EMBL/GenBank/DDBJ whole genome shotgun (WGS) entry which is preliminary data.</text>
</comment>
<name>A0ABP9KL26_9ACTN</name>
<keyword evidence="6 8" id="KW-1133">Transmembrane helix</keyword>
<keyword evidence="10" id="KW-1185">Reference proteome</keyword>
<feature type="transmembrane region" description="Helical" evidence="8">
    <location>
        <begin position="157"/>
        <end position="183"/>
    </location>
</feature>
<evidence type="ECO:0000256" key="7">
    <source>
        <dbReference type="ARBA" id="ARBA00023136"/>
    </source>
</evidence>
<keyword evidence="2" id="KW-1003">Cell membrane</keyword>
<gene>
    <name evidence="9" type="ORF">GCM10023336_34590</name>
</gene>
<dbReference type="PANTHER" id="PTHR33908:SF3">
    <property type="entry name" value="UNDECAPRENYL PHOSPHATE-ALPHA-4-AMINO-4-DEOXY-L-ARABINOSE ARABINOSYL TRANSFERASE"/>
    <property type="match status" value="1"/>
</dbReference>
<keyword evidence="3" id="KW-0328">Glycosyltransferase</keyword>
<feature type="transmembrane region" description="Helical" evidence="8">
    <location>
        <begin position="129"/>
        <end position="151"/>
    </location>
</feature>
<evidence type="ECO:0000256" key="1">
    <source>
        <dbReference type="ARBA" id="ARBA00004651"/>
    </source>
</evidence>
<dbReference type="Proteomes" id="UP001500124">
    <property type="component" value="Unassembled WGS sequence"/>
</dbReference>
<dbReference type="InterPro" id="IPR050297">
    <property type="entry name" value="LipidA_mod_glycosyltrf_83"/>
</dbReference>
<feature type="transmembrane region" description="Helical" evidence="8">
    <location>
        <begin position="85"/>
        <end position="117"/>
    </location>
</feature>
<feature type="transmembrane region" description="Helical" evidence="8">
    <location>
        <begin position="291"/>
        <end position="309"/>
    </location>
</feature>
<keyword evidence="7 8" id="KW-0472">Membrane</keyword>
<feature type="transmembrane region" description="Helical" evidence="8">
    <location>
        <begin position="234"/>
        <end position="251"/>
    </location>
</feature>
<evidence type="ECO:0000256" key="3">
    <source>
        <dbReference type="ARBA" id="ARBA00022676"/>
    </source>
</evidence>
<dbReference type="PANTHER" id="PTHR33908">
    <property type="entry name" value="MANNOSYLTRANSFERASE YKCB-RELATED"/>
    <property type="match status" value="1"/>
</dbReference>
<feature type="transmembrane region" description="Helical" evidence="8">
    <location>
        <begin position="321"/>
        <end position="340"/>
    </location>
</feature>
<proteinExistence type="predicted"/>
<reference evidence="10" key="1">
    <citation type="journal article" date="2019" name="Int. J. Syst. Evol. Microbiol.">
        <title>The Global Catalogue of Microorganisms (GCM) 10K type strain sequencing project: providing services to taxonomists for standard genome sequencing and annotation.</title>
        <authorList>
            <consortium name="The Broad Institute Genomics Platform"/>
            <consortium name="The Broad Institute Genome Sequencing Center for Infectious Disease"/>
            <person name="Wu L."/>
            <person name="Ma J."/>
        </authorList>
    </citation>
    <scope>NUCLEOTIDE SEQUENCE [LARGE SCALE GENOMIC DNA]</scope>
    <source>
        <strain evidence="10">JCM 18410</strain>
    </source>
</reference>
<sequence>MTSRPPVWAAPVLWTVLLGLWGIGRQRSVWRDEAATWLVAQRSTGQIAHTLQHMDAVHGLYYLWMHVLFSCFGPGILTLRLPSVLAMAGAAACVAVIGGRLGGFRTGLAAGLALPLLPAVQYQLQDGRSYALVAAGVGLSTLLLAVLLQGRGGAGRWIAYGGVVLVTGLLHWLSLLVLPAHAVTLLWSRAGRGTWARWAGVSAGAVAGVLPLILYSRDQAGQVAWIPPVTWHSVIGPAVLLAVGGLAALLTRPKVGRLSVAAVGLPLLAVPQLGLIGLSFIQPVFLDRYVVFSQLGLALLIGAVLDAGVRAAAPRLPRASAWLVPTVVVTAVAALLPQSLAVRSPASRVDDVLAVADRVRELRRDGDAVLFVPVFRRDTALVSSGAFAGMRDIALTRSPAESGTLGGEEADPATIRTLTLAERRVLLVTDAVATGGSVPVTRDSAKLAVLREHFTVVTDETVRGRRVTVYERRPATELRVT</sequence>
<dbReference type="EMBL" id="BAABKC010000047">
    <property type="protein sequence ID" value="GAA5059087.1"/>
    <property type="molecule type" value="Genomic_DNA"/>
</dbReference>
<feature type="transmembrane region" description="Helical" evidence="8">
    <location>
        <begin position="6"/>
        <end position="23"/>
    </location>
</feature>
<organism evidence="9 10">
    <name type="scientific">Streptomyces similanensis</name>
    <dbReference type="NCBI Taxonomy" id="1274988"/>
    <lineage>
        <taxon>Bacteria</taxon>
        <taxon>Bacillati</taxon>
        <taxon>Actinomycetota</taxon>
        <taxon>Actinomycetes</taxon>
        <taxon>Kitasatosporales</taxon>
        <taxon>Streptomycetaceae</taxon>
        <taxon>Streptomyces</taxon>
    </lineage>
</organism>
<evidence type="ECO:0000256" key="8">
    <source>
        <dbReference type="SAM" id="Phobius"/>
    </source>
</evidence>
<evidence type="ECO:0000256" key="6">
    <source>
        <dbReference type="ARBA" id="ARBA00022989"/>
    </source>
</evidence>
<evidence type="ECO:0000256" key="5">
    <source>
        <dbReference type="ARBA" id="ARBA00022692"/>
    </source>
</evidence>
<feature type="transmembrane region" description="Helical" evidence="8">
    <location>
        <begin position="195"/>
        <end position="214"/>
    </location>
</feature>
<feature type="transmembrane region" description="Helical" evidence="8">
    <location>
        <begin position="60"/>
        <end position="79"/>
    </location>
</feature>
<evidence type="ECO:0000256" key="2">
    <source>
        <dbReference type="ARBA" id="ARBA00022475"/>
    </source>
</evidence>
<evidence type="ECO:0000256" key="4">
    <source>
        <dbReference type="ARBA" id="ARBA00022679"/>
    </source>
</evidence>
<feature type="transmembrane region" description="Helical" evidence="8">
    <location>
        <begin position="258"/>
        <end position="285"/>
    </location>
</feature>
<evidence type="ECO:0000313" key="9">
    <source>
        <dbReference type="EMBL" id="GAA5059087.1"/>
    </source>
</evidence>
<keyword evidence="5 8" id="KW-0812">Transmembrane</keyword>
<accession>A0ABP9KL26</accession>
<dbReference type="RefSeq" id="WP_345669135.1">
    <property type="nucleotide sequence ID" value="NZ_BAABKC010000047.1"/>
</dbReference>
<comment type="subcellular location">
    <subcellularLocation>
        <location evidence="1">Cell membrane</location>
        <topology evidence="1">Multi-pass membrane protein</topology>
    </subcellularLocation>
</comment>
<protein>
    <recommendedName>
        <fullName evidence="11">Glycosyltransferase RgtA/B/C/D-like domain-containing protein</fullName>
    </recommendedName>
</protein>
<evidence type="ECO:0000313" key="10">
    <source>
        <dbReference type="Proteomes" id="UP001500124"/>
    </source>
</evidence>